<name>A0A1E7END9_9STRA</name>
<organism evidence="2 3">
    <name type="scientific">Fragilariopsis cylindrus CCMP1102</name>
    <dbReference type="NCBI Taxonomy" id="635003"/>
    <lineage>
        <taxon>Eukaryota</taxon>
        <taxon>Sar</taxon>
        <taxon>Stramenopiles</taxon>
        <taxon>Ochrophyta</taxon>
        <taxon>Bacillariophyta</taxon>
        <taxon>Bacillariophyceae</taxon>
        <taxon>Bacillariophycidae</taxon>
        <taxon>Bacillariales</taxon>
        <taxon>Bacillariaceae</taxon>
        <taxon>Fragilariopsis</taxon>
    </lineage>
</organism>
<dbReference type="EMBL" id="KV784386">
    <property type="protein sequence ID" value="OEU07431.1"/>
    <property type="molecule type" value="Genomic_DNA"/>
</dbReference>
<feature type="region of interest" description="Disordered" evidence="1">
    <location>
        <begin position="43"/>
        <end position="62"/>
    </location>
</feature>
<protein>
    <submittedName>
        <fullName evidence="2">Uncharacterized protein</fullName>
    </submittedName>
</protein>
<accession>A0A1E7END9</accession>
<dbReference type="Proteomes" id="UP000095751">
    <property type="component" value="Unassembled WGS sequence"/>
</dbReference>
<dbReference type="InParanoid" id="A0A1E7END9"/>
<feature type="compositionally biased region" description="Low complexity" evidence="1">
    <location>
        <begin position="51"/>
        <end position="62"/>
    </location>
</feature>
<evidence type="ECO:0000313" key="3">
    <source>
        <dbReference type="Proteomes" id="UP000095751"/>
    </source>
</evidence>
<evidence type="ECO:0000256" key="1">
    <source>
        <dbReference type="SAM" id="MobiDB-lite"/>
    </source>
</evidence>
<proteinExistence type="predicted"/>
<gene>
    <name evidence="2" type="ORF">FRACYDRAFT_251236</name>
</gene>
<dbReference type="KEGG" id="fcy:FRACYDRAFT_251236"/>
<evidence type="ECO:0000313" key="2">
    <source>
        <dbReference type="EMBL" id="OEU07431.1"/>
    </source>
</evidence>
<dbReference type="AlphaFoldDB" id="A0A1E7END9"/>
<keyword evidence="3" id="KW-1185">Reference proteome</keyword>
<dbReference type="OrthoDB" id="193290at2759"/>
<sequence length="321" mass="36077">MMFPSISFSRLIPGPSTNESSAELTISACDVVSVRIRRRRRRRSDTNRILASSSTSSASSCTTPRPLVLLFVALTVFYLASKKIAPVHSLSAAKNIWINNSLQYYNRITRGAEHVQQSPTYLKSAMENYFAREKIKINKPEHAESIYRRLIKDEHTTHHAGAIAAAVVGVSGEEEEEEHECKFSNLAVPTLLLGLLLQREGRFNDARIVFEGFSHVLEEASIANGTLHIQKCSCCARVLQAHALFEMKHNNPLKAVELIILAVQMDKKLRPVLRWKLFKDAFVQYQSPEQRQHRRKLLVLKQQQSSSSLLVSPTTASAVVS</sequence>
<reference evidence="2 3" key="1">
    <citation type="submission" date="2016-09" db="EMBL/GenBank/DDBJ databases">
        <title>Extensive genetic diversity and differential bi-allelic expression allows diatom success in the polar Southern Ocean.</title>
        <authorList>
            <consortium name="DOE Joint Genome Institute"/>
            <person name="Mock T."/>
            <person name="Otillar R.P."/>
            <person name="Strauss J."/>
            <person name="Dupont C."/>
            <person name="Frickenhaus S."/>
            <person name="Maumus F."/>
            <person name="Mcmullan M."/>
            <person name="Sanges R."/>
            <person name="Schmutz J."/>
            <person name="Toseland A."/>
            <person name="Valas R."/>
            <person name="Veluchamy A."/>
            <person name="Ward B.J."/>
            <person name="Allen A."/>
            <person name="Barry K."/>
            <person name="Falciatore A."/>
            <person name="Ferrante M."/>
            <person name="Fortunato A.E."/>
            <person name="Gloeckner G."/>
            <person name="Gruber A."/>
            <person name="Hipkin R."/>
            <person name="Janech M."/>
            <person name="Kroth P."/>
            <person name="Leese F."/>
            <person name="Lindquist E."/>
            <person name="Lyon B.R."/>
            <person name="Martin J."/>
            <person name="Mayer C."/>
            <person name="Parker M."/>
            <person name="Quesneville H."/>
            <person name="Raymond J."/>
            <person name="Uhlig C."/>
            <person name="Valentin K.U."/>
            <person name="Worden A.Z."/>
            <person name="Armbrust E.V."/>
            <person name="Bowler C."/>
            <person name="Green B."/>
            <person name="Moulton V."/>
            <person name="Van Oosterhout C."/>
            <person name="Grigoriev I."/>
        </authorList>
    </citation>
    <scope>NUCLEOTIDE SEQUENCE [LARGE SCALE GENOMIC DNA]</scope>
    <source>
        <strain evidence="2 3">CCMP1102</strain>
    </source>
</reference>